<organism evidence="1 2">
    <name type="scientific">Aspergillus oryzae (strain ATCC 42149 / RIB 40)</name>
    <name type="common">Yellow koji mold</name>
    <dbReference type="NCBI Taxonomy" id="510516"/>
    <lineage>
        <taxon>Eukaryota</taxon>
        <taxon>Fungi</taxon>
        <taxon>Dikarya</taxon>
        <taxon>Ascomycota</taxon>
        <taxon>Pezizomycotina</taxon>
        <taxon>Eurotiomycetes</taxon>
        <taxon>Eurotiomycetidae</taxon>
        <taxon>Eurotiales</taxon>
        <taxon>Aspergillaceae</taxon>
        <taxon>Aspergillus</taxon>
        <taxon>Aspergillus subgen. Circumdati</taxon>
    </lineage>
</organism>
<proteinExistence type="predicted"/>
<dbReference type="Proteomes" id="UP000006564">
    <property type="component" value="Chromosome 3"/>
</dbReference>
<dbReference type="RefSeq" id="XP_023091100.1">
    <property type="nucleotide sequence ID" value="XM_023235987.1"/>
</dbReference>
<dbReference type="GeneID" id="5994082"/>
<keyword evidence="2" id="KW-1185">Reference proteome</keyword>
<dbReference type="OMA" id="HPRTTEH"/>
<dbReference type="VEuPathDB" id="FungiDB:AO090026000629"/>
<name>Q2UEG3_ASPOR</name>
<evidence type="ECO:0000313" key="2">
    <source>
        <dbReference type="Proteomes" id="UP000006564"/>
    </source>
</evidence>
<protein>
    <submittedName>
        <fullName evidence="1">DNA, SC026</fullName>
    </submittedName>
</protein>
<reference evidence="1 2" key="1">
    <citation type="journal article" date="2005" name="Nature">
        <title>Genome sequencing and analysis of Aspergillus oryzae.</title>
        <authorList>
            <person name="Machida M."/>
            <person name="Asai K."/>
            <person name="Sano M."/>
            <person name="Tanaka T."/>
            <person name="Kumagai T."/>
            <person name="Terai G."/>
            <person name="Kusumoto K."/>
            <person name="Arima T."/>
            <person name="Akita O."/>
            <person name="Kashiwagi Y."/>
            <person name="Abe K."/>
            <person name="Gomi K."/>
            <person name="Horiuchi H."/>
            <person name="Kitamoto K."/>
            <person name="Kobayashi T."/>
            <person name="Takeuchi M."/>
            <person name="Denning D.W."/>
            <person name="Galagan J.E."/>
            <person name="Nierman W.C."/>
            <person name="Yu J."/>
            <person name="Archer D.B."/>
            <person name="Bennett J.W."/>
            <person name="Bhatnagar D."/>
            <person name="Cleveland T.E."/>
            <person name="Fedorova N.D."/>
            <person name="Gotoh O."/>
            <person name="Horikawa H."/>
            <person name="Hosoyama A."/>
            <person name="Ichinomiya M."/>
            <person name="Igarashi R."/>
            <person name="Iwashita K."/>
            <person name="Juvvadi P.R."/>
            <person name="Kato M."/>
            <person name="Kato Y."/>
            <person name="Kin T."/>
            <person name="Kokubun A."/>
            <person name="Maeda H."/>
            <person name="Maeyama N."/>
            <person name="Maruyama J."/>
            <person name="Nagasaki H."/>
            <person name="Nakajima T."/>
            <person name="Oda K."/>
            <person name="Okada K."/>
            <person name="Paulsen I."/>
            <person name="Sakamoto K."/>
            <person name="Sawano T."/>
            <person name="Takahashi M."/>
            <person name="Takase K."/>
            <person name="Terabayashi Y."/>
            <person name="Wortman J."/>
            <person name="Yamada O."/>
            <person name="Yamagata Y."/>
            <person name="Anazawa H."/>
            <person name="Hata Y."/>
            <person name="Koide Y."/>
            <person name="Komori T."/>
            <person name="Koyama Y."/>
            <person name="Minetoki T."/>
            <person name="Suharnan S."/>
            <person name="Tanaka A."/>
            <person name="Isono K."/>
            <person name="Kuhara S."/>
            <person name="Ogasawara N."/>
            <person name="Kikuchi H."/>
        </authorList>
    </citation>
    <scope>NUCLEOTIDE SEQUENCE [LARGE SCALE GENOMIC DNA]</scope>
    <source>
        <strain evidence="2">ATCC 42149 / RIB 40</strain>
    </source>
</reference>
<accession>Q2UEG3</accession>
<gene>
    <name evidence="1" type="ORF">AO090026000629</name>
</gene>
<dbReference type="EMBL" id="BA000051">
    <property type="protein sequence ID" value="BAE60052.1"/>
    <property type="molecule type" value="Genomic_DNA"/>
</dbReference>
<dbReference type="KEGG" id="aor:AO090026000629"/>
<dbReference type="EMBL" id="AP007159">
    <property type="protein sequence ID" value="BAE60052.1"/>
    <property type="molecule type" value="Genomic_DNA"/>
</dbReference>
<dbReference type="HOGENOM" id="CLU_1651779_0_0_1"/>
<sequence>MSWHLRTTEHPSHQLHDIQQLFFELAEQKTTRSTPRIARITRIFPNYVSSENQVIKSPVRVFCTLFITTTHQHQQYELMENSSLRDSAILPFSRMKHLIINSDQSKHRLEPEISLIFFKDTPSLTYGPLVETLLDHDTLDFLANCDNLEQPSLGLTISRD</sequence>
<evidence type="ECO:0000313" key="1">
    <source>
        <dbReference type="EMBL" id="BAE60052.1"/>
    </source>
</evidence>
<dbReference type="AlphaFoldDB" id="Q2UEG3"/>